<dbReference type="PANTHER" id="PTHR33908:SF3">
    <property type="entry name" value="UNDECAPRENYL PHOSPHATE-ALPHA-4-AMINO-4-DEOXY-L-ARABINOSE ARABINOSYL TRANSFERASE"/>
    <property type="match status" value="1"/>
</dbReference>
<dbReference type="GO" id="GO:0005886">
    <property type="term" value="C:plasma membrane"/>
    <property type="evidence" value="ECO:0007669"/>
    <property type="project" value="UniProtKB-SubCell"/>
</dbReference>
<feature type="transmembrane region" description="Helical" evidence="8">
    <location>
        <begin position="298"/>
        <end position="316"/>
    </location>
</feature>
<dbReference type="EMBL" id="JADINB010000084">
    <property type="protein sequence ID" value="MBO8429034.1"/>
    <property type="molecule type" value="Genomic_DNA"/>
</dbReference>
<gene>
    <name evidence="10" type="ORF">IAC68_03755</name>
</gene>
<evidence type="ECO:0000256" key="5">
    <source>
        <dbReference type="ARBA" id="ARBA00022692"/>
    </source>
</evidence>
<reference evidence="10" key="1">
    <citation type="submission" date="2020-10" db="EMBL/GenBank/DDBJ databases">
        <authorList>
            <person name="Gilroy R."/>
        </authorList>
    </citation>
    <scope>NUCLEOTIDE SEQUENCE</scope>
    <source>
        <strain evidence="10">15467</strain>
    </source>
</reference>
<feature type="transmembrane region" description="Helical" evidence="8">
    <location>
        <begin position="263"/>
        <end position="286"/>
    </location>
</feature>
<feature type="transmembrane region" description="Helical" evidence="8">
    <location>
        <begin position="383"/>
        <end position="404"/>
    </location>
</feature>
<keyword evidence="6 8" id="KW-1133">Transmembrane helix</keyword>
<feature type="domain" description="Glycosyltransferase RgtA/B/C/D-like" evidence="9">
    <location>
        <begin position="57"/>
        <end position="226"/>
    </location>
</feature>
<feature type="transmembrane region" description="Helical" evidence="8">
    <location>
        <begin position="77"/>
        <end position="96"/>
    </location>
</feature>
<evidence type="ECO:0000259" key="9">
    <source>
        <dbReference type="Pfam" id="PF13231"/>
    </source>
</evidence>
<organism evidence="10 11">
    <name type="scientific">Candidatus Egerieousia excrementavium</name>
    <dbReference type="NCBI Taxonomy" id="2840778"/>
    <lineage>
        <taxon>Bacteria</taxon>
        <taxon>Pseudomonadati</taxon>
        <taxon>Bacteroidota</taxon>
        <taxon>Bacteroidia</taxon>
        <taxon>Bacteroidales</taxon>
        <taxon>Candidatus Egerieousia</taxon>
    </lineage>
</organism>
<evidence type="ECO:0000256" key="6">
    <source>
        <dbReference type="ARBA" id="ARBA00022989"/>
    </source>
</evidence>
<name>A0A9D9GY35_9BACT</name>
<feature type="transmembrane region" description="Helical" evidence="8">
    <location>
        <begin position="352"/>
        <end position="371"/>
    </location>
</feature>
<keyword evidence="7 8" id="KW-0472">Membrane</keyword>
<evidence type="ECO:0000256" key="4">
    <source>
        <dbReference type="ARBA" id="ARBA00022679"/>
    </source>
</evidence>
<evidence type="ECO:0000256" key="8">
    <source>
        <dbReference type="SAM" id="Phobius"/>
    </source>
</evidence>
<evidence type="ECO:0000256" key="2">
    <source>
        <dbReference type="ARBA" id="ARBA00022475"/>
    </source>
</evidence>
<proteinExistence type="predicted"/>
<keyword evidence="5 8" id="KW-0812">Transmembrane</keyword>
<keyword evidence="3" id="KW-0328">Glycosyltransferase</keyword>
<dbReference type="InterPro" id="IPR050297">
    <property type="entry name" value="LipidA_mod_glycosyltrf_83"/>
</dbReference>
<evidence type="ECO:0000256" key="3">
    <source>
        <dbReference type="ARBA" id="ARBA00022676"/>
    </source>
</evidence>
<evidence type="ECO:0000256" key="1">
    <source>
        <dbReference type="ARBA" id="ARBA00004651"/>
    </source>
</evidence>
<reference evidence="10" key="2">
    <citation type="journal article" date="2021" name="PeerJ">
        <title>Extensive microbial diversity within the chicken gut microbiome revealed by metagenomics and culture.</title>
        <authorList>
            <person name="Gilroy R."/>
            <person name="Ravi A."/>
            <person name="Getino M."/>
            <person name="Pursley I."/>
            <person name="Horton D.L."/>
            <person name="Alikhan N.F."/>
            <person name="Baker D."/>
            <person name="Gharbi K."/>
            <person name="Hall N."/>
            <person name="Watson M."/>
            <person name="Adriaenssens E.M."/>
            <person name="Foster-Nyarko E."/>
            <person name="Jarju S."/>
            <person name="Secka A."/>
            <person name="Antonio M."/>
            <person name="Oren A."/>
            <person name="Chaudhuri R.R."/>
            <person name="La Ragione R."/>
            <person name="Hildebrand F."/>
            <person name="Pallen M.J."/>
        </authorList>
    </citation>
    <scope>NUCLEOTIDE SEQUENCE</scope>
    <source>
        <strain evidence="10">15467</strain>
    </source>
</reference>
<keyword evidence="4" id="KW-0808">Transferase</keyword>
<sequence length="543" mass="62160">MKRQWIYFALIFIAILPILLLRDFTADNELKYLSIADEAIENSNIFAFYNHGAPYADKPPLYLWFVMLGKIIFGKHVMFYVSLLSVIPAFVTAWIVGKFTGRALTERENCSTQLILFTTAFFLAPIIVLRMDMLMTMFITLALYTFYRMYEYNSTDPGSERQARLYRRRQWLLPLYIFLALFSKGPVGLMLPLLAIIVFLAISRRLNTTGKYLGWRCWTVLLALCALWFTGVYLDGGSEYLNNLLFHQTIDRAVDAFHHKKPIYYYLVTYWFTLAPWSLLAFAAIITAYKEHLVNNTLSRFFITIFLTILVMLSLISSKLEIYLLPAFPFLVFFTATVIVKKSNWALKASVALPAAVFMAIFAASCFYKAISEHFALPAIELAAPLWCYTLILFAGGVAAILSLCRNRIFRATDAIAISLLLFIFSASLSISSFNKYIGMKEGCKVALEKAEEHGFSRFVHYNFHTSENFDVYFKEMLGEEGADRREIEQFAIEEIGKEDIGSLHGSVLFLMSRHIAKDPELAKAVEGRESYRYGMSTIVLFE</sequence>
<feature type="transmembrane region" description="Helical" evidence="8">
    <location>
        <begin position="175"/>
        <end position="201"/>
    </location>
</feature>
<dbReference type="GO" id="GO:0016763">
    <property type="term" value="F:pentosyltransferase activity"/>
    <property type="evidence" value="ECO:0007669"/>
    <property type="project" value="TreeGrafter"/>
</dbReference>
<feature type="transmembrane region" description="Helical" evidence="8">
    <location>
        <begin position="213"/>
        <end position="234"/>
    </location>
</feature>
<protein>
    <submittedName>
        <fullName evidence="10">Glycosyltransferase family 39 protein</fullName>
    </submittedName>
</protein>
<dbReference type="Pfam" id="PF13231">
    <property type="entry name" value="PMT_2"/>
    <property type="match status" value="1"/>
</dbReference>
<dbReference type="AlphaFoldDB" id="A0A9D9GY35"/>
<evidence type="ECO:0000313" key="11">
    <source>
        <dbReference type="Proteomes" id="UP000823635"/>
    </source>
</evidence>
<dbReference type="GO" id="GO:0010041">
    <property type="term" value="P:response to iron(III) ion"/>
    <property type="evidence" value="ECO:0007669"/>
    <property type="project" value="TreeGrafter"/>
</dbReference>
<feature type="transmembrane region" description="Helical" evidence="8">
    <location>
        <begin position="322"/>
        <end position="340"/>
    </location>
</feature>
<dbReference type="InterPro" id="IPR038731">
    <property type="entry name" value="RgtA/B/C-like"/>
</dbReference>
<comment type="caution">
    <text evidence="10">The sequence shown here is derived from an EMBL/GenBank/DDBJ whole genome shotgun (WGS) entry which is preliminary data.</text>
</comment>
<dbReference type="PANTHER" id="PTHR33908">
    <property type="entry name" value="MANNOSYLTRANSFERASE YKCB-RELATED"/>
    <property type="match status" value="1"/>
</dbReference>
<comment type="subcellular location">
    <subcellularLocation>
        <location evidence="1">Cell membrane</location>
        <topology evidence="1">Multi-pass membrane protein</topology>
    </subcellularLocation>
</comment>
<dbReference type="GO" id="GO:0009103">
    <property type="term" value="P:lipopolysaccharide biosynthetic process"/>
    <property type="evidence" value="ECO:0007669"/>
    <property type="project" value="UniProtKB-ARBA"/>
</dbReference>
<keyword evidence="2" id="KW-1003">Cell membrane</keyword>
<feature type="transmembrane region" description="Helical" evidence="8">
    <location>
        <begin position="416"/>
        <end position="434"/>
    </location>
</feature>
<feature type="transmembrane region" description="Helical" evidence="8">
    <location>
        <begin position="6"/>
        <end position="24"/>
    </location>
</feature>
<accession>A0A9D9GY35</accession>
<evidence type="ECO:0000256" key="7">
    <source>
        <dbReference type="ARBA" id="ARBA00023136"/>
    </source>
</evidence>
<evidence type="ECO:0000313" key="10">
    <source>
        <dbReference type="EMBL" id="MBO8429034.1"/>
    </source>
</evidence>
<dbReference type="Proteomes" id="UP000823635">
    <property type="component" value="Unassembled WGS sequence"/>
</dbReference>